<dbReference type="NCBIfam" id="TIGR00516">
    <property type="entry name" value="acpS"/>
    <property type="match status" value="1"/>
</dbReference>
<dbReference type="GO" id="GO:0008897">
    <property type="term" value="F:holo-[acyl-carrier-protein] synthase activity"/>
    <property type="evidence" value="ECO:0007669"/>
    <property type="project" value="UniProtKB-UniRule"/>
</dbReference>
<dbReference type="GO" id="GO:0006633">
    <property type="term" value="P:fatty acid biosynthetic process"/>
    <property type="evidence" value="ECO:0007669"/>
    <property type="project" value="UniProtKB-UniRule"/>
</dbReference>
<evidence type="ECO:0000256" key="1">
    <source>
        <dbReference type="ARBA" id="ARBA00022516"/>
    </source>
</evidence>
<name>A0A7C4AIT4_9BACT</name>
<reference evidence="10" key="1">
    <citation type="journal article" date="2020" name="mSystems">
        <title>Genome- and Community-Level Interaction Insights into Carbon Utilization and Element Cycling Functions of Hydrothermarchaeota in Hydrothermal Sediment.</title>
        <authorList>
            <person name="Zhou Z."/>
            <person name="Liu Y."/>
            <person name="Xu W."/>
            <person name="Pan J."/>
            <person name="Luo Z.H."/>
            <person name="Li M."/>
        </authorList>
    </citation>
    <scope>NUCLEOTIDE SEQUENCE [LARGE SCALE GENOMIC DNA]</scope>
    <source>
        <strain evidence="10">SpSt-788</strain>
    </source>
</reference>
<evidence type="ECO:0000256" key="2">
    <source>
        <dbReference type="ARBA" id="ARBA00022679"/>
    </source>
</evidence>
<comment type="subcellular location">
    <subcellularLocation>
        <location evidence="8">Cytoplasm</location>
    </subcellularLocation>
</comment>
<dbReference type="EC" id="2.7.8.7" evidence="8"/>
<comment type="caution">
    <text evidence="10">The sequence shown here is derived from an EMBL/GenBank/DDBJ whole genome shotgun (WGS) entry which is preliminary data.</text>
</comment>
<comment type="catalytic activity">
    <reaction evidence="8">
        <text>apo-[ACP] + CoA = holo-[ACP] + adenosine 3',5'-bisphosphate + H(+)</text>
        <dbReference type="Rhea" id="RHEA:12068"/>
        <dbReference type="Rhea" id="RHEA-COMP:9685"/>
        <dbReference type="Rhea" id="RHEA-COMP:9690"/>
        <dbReference type="ChEBI" id="CHEBI:15378"/>
        <dbReference type="ChEBI" id="CHEBI:29999"/>
        <dbReference type="ChEBI" id="CHEBI:57287"/>
        <dbReference type="ChEBI" id="CHEBI:58343"/>
        <dbReference type="ChEBI" id="CHEBI:64479"/>
        <dbReference type="EC" id="2.7.8.7"/>
    </reaction>
</comment>
<organism evidence="10">
    <name type="scientific">Thermodesulfovibrio aggregans</name>
    <dbReference type="NCBI Taxonomy" id="86166"/>
    <lineage>
        <taxon>Bacteria</taxon>
        <taxon>Pseudomonadati</taxon>
        <taxon>Nitrospirota</taxon>
        <taxon>Thermodesulfovibrionia</taxon>
        <taxon>Thermodesulfovibrionales</taxon>
        <taxon>Thermodesulfovibrionaceae</taxon>
        <taxon>Thermodesulfovibrio</taxon>
    </lineage>
</organism>
<keyword evidence="5 8" id="KW-0460">Magnesium</keyword>
<dbReference type="GO" id="GO:0000287">
    <property type="term" value="F:magnesium ion binding"/>
    <property type="evidence" value="ECO:0007669"/>
    <property type="project" value="UniProtKB-UniRule"/>
</dbReference>
<feature type="binding site" evidence="8">
    <location>
        <position position="8"/>
    </location>
    <ligand>
        <name>Mg(2+)</name>
        <dbReference type="ChEBI" id="CHEBI:18420"/>
    </ligand>
</feature>
<dbReference type="GO" id="GO:0005737">
    <property type="term" value="C:cytoplasm"/>
    <property type="evidence" value="ECO:0007669"/>
    <property type="project" value="UniProtKB-SubCell"/>
</dbReference>
<keyword evidence="8" id="KW-0963">Cytoplasm</keyword>
<keyword evidence="1 8" id="KW-0444">Lipid biosynthesis</keyword>
<protein>
    <recommendedName>
        <fullName evidence="8">Holo-[acyl-carrier-protein] synthase</fullName>
        <shortName evidence="8">Holo-ACP synthase</shortName>
        <ecNumber evidence="8">2.7.8.7</ecNumber>
    </recommendedName>
    <alternativeName>
        <fullName evidence="8">4'-phosphopantetheinyl transferase AcpS</fullName>
    </alternativeName>
</protein>
<proteinExistence type="inferred from homology"/>
<dbReference type="InterPro" id="IPR008278">
    <property type="entry name" value="4-PPantetheinyl_Trfase_dom"/>
</dbReference>
<evidence type="ECO:0000256" key="3">
    <source>
        <dbReference type="ARBA" id="ARBA00022723"/>
    </source>
</evidence>
<feature type="domain" description="4'-phosphopantetheinyl transferase" evidence="9">
    <location>
        <begin position="4"/>
        <end position="110"/>
    </location>
</feature>
<keyword evidence="4 8" id="KW-0276">Fatty acid metabolism</keyword>
<gene>
    <name evidence="8 10" type="primary">acpS</name>
    <name evidence="10" type="ORF">ENV75_01280</name>
</gene>
<evidence type="ECO:0000256" key="5">
    <source>
        <dbReference type="ARBA" id="ARBA00022842"/>
    </source>
</evidence>
<comment type="function">
    <text evidence="8">Transfers the 4'-phosphopantetheine moiety from coenzyme A to a Ser of acyl-carrier-protein.</text>
</comment>
<dbReference type="AlphaFoldDB" id="A0A7C4AIT4"/>
<dbReference type="Gene3D" id="3.90.470.20">
    <property type="entry name" value="4'-phosphopantetheinyl transferase domain"/>
    <property type="match status" value="1"/>
</dbReference>
<sequence length="118" mass="13326">MIEGIGVDIVAIERIKKMYEKFGRKFLERLFTEKEINYSFNHSNPFPHLAARFAAKEAIIKALKKPDGLNLKDIEIINSSDGSPVVKIGKIYNKKIFLSISHEKTHTVALALVVDVKS</sequence>
<dbReference type="SUPFAM" id="SSF56214">
    <property type="entry name" value="4'-phosphopantetheinyl transferase"/>
    <property type="match status" value="1"/>
</dbReference>
<dbReference type="EMBL" id="DTHO01000011">
    <property type="protein sequence ID" value="HGG99074.1"/>
    <property type="molecule type" value="Genomic_DNA"/>
</dbReference>
<keyword evidence="7 8" id="KW-0275">Fatty acid biosynthesis</keyword>
<evidence type="ECO:0000256" key="4">
    <source>
        <dbReference type="ARBA" id="ARBA00022832"/>
    </source>
</evidence>
<evidence type="ECO:0000259" key="9">
    <source>
        <dbReference type="Pfam" id="PF01648"/>
    </source>
</evidence>
<accession>A0A7C4AIT4</accession>
<keyword evidence="2 8" id="KW-0808">Transferase</keyword>
<dbReference type="HAMAP" id="MF_00101">
    <property type="entry name" value="AcpS"/>
    <property type="match status" value="1"/>
</dbReference>
<dbReference type="InterPro" id="IPR002582">
    <property type="entry name" value="ACPS"/>
</dbReference>
<keyword evidence="3 8" id="KW-0479">Metal-binding</keyword>
<dbReference type="InterPro" id="IPR037143">
    <property type="entry name" value="4-PPantetheinyl_Trfase_dom_sf"/>
</dbReference>
<evidence type="ECO:0000313" key="10">
    <source>
        <dbReference type="EMBL" id="HGG99074.1"/>
    </source>
</evidence>
<dbReference type="NCBIfam" id="TIGR00556">
    <property type="entry name" value="pantethn_trn"/>
    <property type="match status" value="1"/>
</dbReference>
<dbReference type="InterPro" id="IPR004568">
    <property type="entry name" value="Ppantetheine-prot_Trfase_dom"/>
</dbReference>
<evidence type="ECO:0000256" key="8">
    <source>
        <dbReference type="HAMAP-Rule" id="MF_00101"/>
    </source>
</evidence>
<feature type="binding site" evidence="8">
    <location>
        <position position="57"/>
    </location>
    <ligand>
        <name>Mg(2+)</name>
        <dbReference type="ChEBI" id="CHEBI:18420"/>
    </ligand>
</feature>
<comment type="similarity">
    <text evidence="8">Belongs to the P-Pant transferase superfamily. AcpS family.</text>
</comment>
<evidence type="ECO:0000256" key="7">
    <source>
        <dbReference type="ARBA" id="ARBA00023160"/>
    </source>
</evidence>
<dbReference type="Pfam" id="PF01648">
    <property type="entry name" value="ACPS"/>
    <property type="match status" value="1"/>
</dbReference>
<keyword evidence="6 8" id="KW-0443">Lipid metabolism</keyword>
<evidence type="ECO:0000256" key="6">
    <source>
        <dbReference type="ARBA" id="ARBA00023098"/>
    </source>
</evidence>
<comment type="cofactor">
    <cofactor evidence="8">
        <name>Mg(2+)</name>
        <dbReference type="ChEBI" id="CHEBI:18420"/>
    </cofactor>
</comment>